<proteinExistence type="inferred from homology"/>
<dbReference type="InterPro" id="IPR004556">
    <property type="entry name" value="HemK-like"/>
</dbReference>
<dbReference type="Proteomes" id="UP000445000">
    <property type="component" value="Unassembled WGS sequence"/>
</dbReference>
<comment type="similarity">
    <text evidence="5">Belongs to the protein N5-glutamine methyltransferase family. PrmC subfamily.</text>
</comment>
<evidence type="ECO:0000256" key="4">
    <source>
        <dbReference type="ARBA" id="ARBA00048391"/>
    </source>
</evidence>
<dbReference type="Gene3D" id="1.10.8.10">
    <property type="entry name" value="DNA helicase RuvA subunit, C-terminal domain"/>
    <property type="match status" value="1"/>
</dbReference>
<evidence type="ECO:0000256" key="3">
    <source>
        <dbReference type="ARBA" id="ARBA00022691"/>
    </source>
</evidence>
<accession>A0A829Y8B9</accession>
<evidence type="ECO:0000313" key="9">
    <source>
        <dbReference type="EMBL" id="GFE79549.1"/>
    </source>
</evidence>
<dbReference type="FunFam" id="3.40.50.150:FF:000053">
    <property type="entry name" value="Release factor glutamine methyltransferase"/>
    <property type="match status" value="1"/>
</dbReference>
<keyword evidence="10" id="KW-1185">Reference proteome</keyword>
<dbReference type="EMBL" id="BLJN01000001">
    <property type="protein sequence ID" value="GFE79549.1"/>
    <property type="molecule type" value="Genomic_DNA"/>
</dbReference>
<evidence type="ECO:0000313" key="10">
    <source>
        <dbReference type="Proteomes" id="UP000445000"/>
    </source>
</evidence>
<name>A0A829Y8B9_9GAMM</name>
<dbReference type="InterPro" id="IPR002052">
    <property type="entry name" value="DNA_methylase_N6_adenine_CS"/>
</dbReference>
<evidence type="ECO:0000256" key="2">
    <source>
        <dbReference type="ARBA" id="ARBA00022679"/>
    </source>
</evidence>
<comment type="function">
    <text evidence="5">Methylates the class 1 translation termination release factors RF1/PrfA and RF2/PrfB on the glutamine residue of the universally conserved GGQ motif.</text>
</comment>
<dbReference type="PANTHER" id="PTHR18895:SF74">
    <property type="entry name" value="MTRF1L RELEASE FACTOR GLUTAMINE METHYLTRANSFERASE"/>
    <property type="match status" value="1"/>
</dbReference>
<feature type="region of interest" description="Disordered" evidence="6">
    <location>
        <begin position="276"/>
        <end position="298"/>
    </location>
</feature>
<dbReference type="Gene3D" id="3.40.50.150">
    <property type="entry name" value="Vaccinia Virus protein VP39"/>
    <property type="match status" value="1"/>
</dbReference>
<dbReference type="InterPro" id="IPR040758">
    <property type="entry name" value="PrmC_N"/>
</dbReference>
<keyword evidence="1 5" id="KW-0489">Methyltransferase</keyword>
<dbReference type="PROSITE" id="PS00092">
    <property type="entry name" value="N6_MTASE"/>
    <property type="match status" value="1"/>
</dbReference>
<dbReference type="SUPFAM" id="SSF53335">
    <property type="entry name" value="S-adenosyl-L-methionine-dependent methyltransferases"/>
    <property type="match status" value="1"/>
</dbReference>
<feature type="binding site" evidence="5">
    <location>
        <begin position="126"/>
        <end position="130"/>
    </location>
    <ligand>
        <name>S-adenosyl-L-methionine</name>
        <dbReference type="ChEBI" id="CHEBI:59789"/>
    </ligand>
</feature>
<feature type="domain" description="Release factor glutamine methyltransferase N-terminal" evidence="8">
    <location>
        <begin position="12"/>
        <end position="79"/>
    </location>
</feature>
<dbReference type="Pfam" id="PF05175">
    <property type="entry name" value="MTS"/>
    <property type="match status" value="1"/>
</dbReference>
<evidence type="ECO:0000259" key="7">
    <source>
        <dbReference type="Pfam" id="PF05175"/>
    </source>
</evidence>
<dbReference type="Pfam" id="PF17827">
    <property type="entry name" value="PrmC_N"/>
    <property type="match status" value="1"/>
</dbReference>
<keyword evidence="2 5" id="KW-0808">Transferase</keyword>
<gene>
    <name evidence="5 9" type="primary">prmC</name>
    <name evidence="9" type="ORF">GCM10011487_15490</name>
</gene>
<comment type="catalytic activity">
    <reaction evidence="4 5">
        <text>L-glutaminyl-[peptide chain release factor] + S-adenosyl-L-methionine = N(5)-methyl-L-glutaminyl-[peptide chain release factor] + S-adenosyl-L-homocysteine + H(+)</text>
        <dbReference type="Rhea" id="RHEA:42896"/>
        <dbReference type="Rhea" id="RHEA-COMP:10271"/>
        <dbReference type="Rhea" id="RHEA-COMP:10272"/>
        <dbReference type="ChEBI" id="CHEBI:15378"/>
        <dbReference type="ChEBI" id="CHEBI:30011"/>
        <dbReference type="ChEBI" id="CHEBI:57856"/>
        <dbReference type="ChEBI" id="CHEBI:59789"/>
        <dbReference type="ChEBI" id="CHEBI:61891"/>
        <dbReference type="EC" id="2.1.1.297"/>
    </reaction>
</comment>
<dbReference type="NCBIfam" id="TIGR00536">
    <property type="entry name" value="hemK_fam"/>
    <property type="match status" value="1"/>
</dbReference>
<dbReference type="EC" id="2.1.1.297" evidence="5"/>
<dbReference type="InterPro" id="IPR007848">
    <property type="entry name" value="Small_mtfrase_dom"/>
</dbReference>
<dbReference type="CDD" id="cd02440">
    <property type="entry name" value="AdoMet_MTases"/>
    <property type="match status" value="1"/>
</dbReference>
<reference evidence="10" key="1">
    <citation type="submission" date="2020-01" db="EMBL/GenBank/DDBJ databases">
        <title>'Steroidobacter agaridevorans' sp. nov., agar-degrading bacteria isolated from rhizosphere soils.</title>
        <authorList>
            <person name="Ikenaga M."/>
            <person name="Kataoka M."/>
            <person name="Murouchi A."/>
            <person name="Katsuragi S."/>
            <person name="Sakai M."/>
        </authorList>
    </citation>
    <scope>NUCLEOTIDE SEQUENCE [LARGE SCALE GENOMIC DNA]</scope>
    <source>
        <strain evidence="10">YU21-B</strain>
    </source>
</reference>
<dbReference type="RefSeq" id="WP_161811208.1">
    <property type="nucleotide sequence ID" value="NZ_BLJN01000001.1"/>
</dbReference>
<dbReference type="HAMAP" id="MF_02126">
    <property type="entry name" value="RF_methyltr_PrmC"/>
    <property type="match status" value="1"/>
</dbReference>
<feature type="binding site" evidence="5">
    <location>
        <position position="177"/>
    </location>
    <ligand>
        <name>S-adenosyl-L-methionine</name>
        <dbReference type="ChEBI" id="CHEBI:59789"/>
    </ligand>
</feature>
<dbReference type="InterPro" id="IPR029063">
    <property type="entry name" value="SAM-dependent_MTases_sf"/>
</dbReference>
<dbReference type="NCBIfam" id="TIGR03534">
    <property type="entry name" value="RF_mod_PrmC"/>
    <property type="match status" value="1"/>
</dbReference>
<evidence type="ECO:0000256" key="5">
    <source>
        <dbReference type="HAMAP-Rule" id="MF_02126"/>
    </source>
</evidence>
<dbReference type="PANTHER" id="PTHR18895">
    <property type="entry name" value="HEMK METHYLTRANSFERASE"/>
    <property type="match status" value="1"/>
</dbReference>
<evidence type="ECO:0000256" key="6">
    <source>
        <dbReference type="SAM" id="MobiDB-lite"/>
    </source>
</evidence>
<organism evidence="9 10">
    <name type="scientific">Steroidobacter agaridevorans</name>
    <dbReference type="NCBI Taxonomy" id="2695856"/>
    <lineage>
        <taxon>Bacteria</taxon>
        <taxon>Pseudomonadati</taxon>
        <taxon>Pseudomonadota</taxon>
        <taxon>Gammaproteobacteria</taxon>
        <taxon>Steroidobacterales</taxon>
        <taxon>Steroidobacteraceae</taxon>
        <taxon>Steroidobacter</taxon>
    </lineage>
</organism>
<protein>
    <recommendedName>
        <fullName evidence="5">Release factor glutamine methyltransferase</fullName>
        <shortName evidence="5">RF MTase</shortName>
        <ecNumber evidence="5">2.1.1.297</ecNumber>
    </recommendedName>
    <alternativeName>
        <fullName evidence="5">N5-glutamine methyltransferase PrmC</fullName>
    </alternativeName>
    <alternativeName>
        <fullName evidence="5">Protein-(glutamine-N5) MTase PrmC</fullName>
    </alternativeName>
    <alternativeName>
        <fullName evidence="5">Protein-glutamine N-methyltransferase PrmC</fullName>
    </alternativeName>
</protein>
<evidence type="ECO:0000259" key="8">
    <source>
        <dbReference type="Pfam" id="PF17827"/>
    </source>
</evidence>
<evidence type="ECO:0000256" key="1">
    <source>
        <dbReference type="ARBA" id="ARBA00022603"/>
    </source>
</evidence>
<feature type="binding site" evidence="5">
    <location>
        <begin position="192"/>
        <end position="195"/>
    </location>
    <ligand>
        <name>substrate</name>
    </ligand>
</feature>
<comment type="caution">
    <text evidence="9">The sequence shown here is derived from an EMBL/GenBank/DDBJ whole genome shotgun (WGS) entry which is preliminary data.</text>
</comment>
<feature type="binding site" evidence="5">
    <location>
        <position position="192"/>
    </location>
    <ligand>
        <name>S-adenosyl-L-methionine</name>
        <dbReference type="ChEBI" id="CHEBI:59789"/>
    </ligand>
</feature>
<dbReference type="InterPro" id="IPR019874">
    <property type="entry name" value="RF_methyltr_PrmC"/>
</dbReference>
<keyword evidence="3 5" id="KW-0949">S-adenosyl-L-methionine</keyword>
<dbReference type="GO" id="GO:0102559">
    <property type="term" value="F:peptide chain release factor N(5)-glutamine methyltransferase activity"/>
    <property type="evidence" value="ECO:0007669"/>
    <property type="project" value="UniProtKB-EC"/>
</dbReference>
<dbReference type="GO" id="GO:0003676">
    <property type="term" value="F:nucleic acid binding"/>
    <property type="evidence" value="ECO:0007669"/>
    <property type="project" value="InterPro"/>
</dbReference>
<feature type="binding site" evidence="5">
    <location>
        <position position="149"/>
    </location>
    <ligand>
        <name>S-adenosyl-L-methionine</name>
        <dbReference type="ChEBI" id="CHEBI:59789"/>
    </ligand>
</feature>
<feature type="domain" description="Methyltransferase small" evidence="7">
    <location>
        <begin position="111"/>
        <end position="200"/>
    </location>
</feature>
<dbReference type="AlphaFoldDB" id="A0A829Y8B9"/>
<dbReference type="GO" id="GO:0032259">
    <property type="term" value="P:methylation"/>
    <property type="evidence" value="ECO:0007669"/>
    <property type="project" value="UniProtKB-KW"/>
</dbReference>
<dbReference type="InterPro" id="IPR050320">
    <property type="entry name" value="N5-glutamine_MTase"/>
</dbReference>
<sequence length="298" mass="32740">MPAVKSSQTVSDALHTATMLLSRSSPSARLDAELLLEYVTGLSRTNFRANPERELPANAGWSFQQLVKRRAQGEPVAYIRQQQEFWSLLLEVSPAVLIPRPETELVVERVLAHINKEDPVRVADLGTGSGAIALAVASERRQAQVTAIDASKDALELASRNIGRLQLTNVSLLHGSWFAPVAGQKFHAIASNPPYIAQDDPDLAPDVRKFEPVMALISGRTGLEAIDAILRDAPTHLESDGWLVLEHGWKQAEGVRQRLVRQGFVHVRSHADLAGHERVTEGQWPGTQRGPWPEPPRG</sequence>